<gene>
    <name evidence="2" type="ORF">SAMN05444358_10384</name>
</gene>
<dbReference type="Proteomes" id="UP000183400">
    <property type="component" value="Unassembled WGS sequence"/>
</dbReference>
<dbReference type="InterPro" id="IPR004045">
    <property type="entry name" value="Glutathione_S-Trfase_N"/>
</dbReference>
<evidence type="ECO:0000313" key="3">
    <source>
        <dbReference type="Proteomes" id="UP000183400"/>
    </source>
</evidence>
<feature type="domain" description="GST N-terminal" evidence="1">
    <location>
        <begin position="25"/>
        <end position="91"/>
    </location>
</feature>
<dbReference type="Gene3D" id="1.20.1050.10">
    <property type="match status" value="1"/>
</dbReference>
<evidence type="ECO:0000259" key="1">
    <source>
        <dbReference type="Pfam" id="PF13409"/>
    </source>
</evidence>
<dbReference type="CDD" id="cd03194">
    <property type="entry name" value="GST_C_3"/>
    <property type="match status" value="1"/>
</dbReference>
<dbReference type="EMBL" id="FNNP01000003">
    <property type="protein sequence ID" value="SDX12113.1"/>
    <property type="molecule type" value="Genomic_DNA"/>
</dbReference>
<sequence length="307" mass="33935">MIYGRRPVRHRCTMTYDLFIGDRLFSSWSMRGWLMLEKFDLPHRTHMIGLYSGTMAADMEPLAPARLVPALRLPDGTVLGESLAMAETLAEHHPEAGLWPTDPVTRATARWLCAEMVAGFTALRGQCPMQLKYRWDGFNPSPDTLADLQRIESLWAHARTISGVESGPLFGAYSLAEVFYTPVAARIIGYGLPVSEANRGYCMNLLSDSSVRQWRAMGMTVAYNPFPYPQDLAAQSWPIGGESRASAVSKGPSVNAVCPYSGDPVRDYLELDGKIWGFCNPFCRDKTVADPAAWPKFTAMIGGVNDS</sequence>
<dbReference type="GO" id="GO:0016740">
    <property type="term" value="F:transferase activity"/>
    <property type="evidence" value="ECO:0007669"/>
    <property type="project" value="UniProtKB-KW"/>
</dbReference>
<dbReference type="Gene3D" id="3.40.30.10">
    <property type="entry name" value="Glutaredoxin"/>
    <property type="match status" value="1"/>
</dbReference>
<organism evidence="2 3">
    <name type="scientific">Ruegeria halocynthiae</name>
    <dbReference type="NCBI Taxonomy" id="985054"/>
    <lineage>
        <taxon>Bacteria</taxon>
        <taxon>Pseudomonadati</taxon>
        <taxon>Pseudomonadota</taxon>
        <taxon>Alphaproteobacteria</taxon>
        <taxon>Rhodobacterales</taxon>
        <taxon>Roseobacteraceae</taxon>
        <taxon>Ruegeria</taxon>
    </lineage>
</organism>
<proteinExistence type="predicted"/>
<dbReference type="Pfam" id="PF13409">
    <property type="entry name" value="GST_N_2"/>
    <property type="match status" value="1"/>
</dbReference>
<protein>
    <submittedName>
        <fullName evidence="2">Glutathione S-transferase</fullName>
    </submittedName>
</protein>
<keyword evidence="2" id="KW-0808">Transferase</keyword>
<reference evidence="3" key="1">
    <citation type="submission" date="2016-10" db="EMBL/GenBank/DDBJ databases">
        <authorList>
            <person name="Varghese N."/>
            <person name="Submissions S."/>
        </authorList>
    </citation>
    <scope>NUCLEOTIDE SEQUENCE [LARGE SCALE GENOMIC DNA]</scope>
    <source>
        <strain evidence="3">DSM 27839</strain>
    </source>
</reference>
<dbReference type="InterPro" id="IPR036249">
    <property type="entry name" value="Thioredoxin-like_sf"/>
</dbReference>
<evidence type="ECO:0000313" key="2">
    <source>
        <dbReference type="EMBL" id="SDX12113.1"/>
    </source>
</evidence>
<dbReference type="STRING" id="985054.SAMN05444358_10384"/>
<accession>A0A1H2Z3R3</accession>
<dbReference type="SUPFAM" id="SSF52833">
    <property type="entry name" value="Thioredoxin-like"/>
    <property type="match status" value="1"/>
</dbReference>
<name>A0A1H2Z3R3_9RHOB</name>
<dbReference type="AlphaFoldDB" id="A0A1H2Z3R3"/>
<keyword evidence="3" id="KW-1185">Reference proteome</keyword>